<dbReference type="CDD" id="cd09325">
    <property type="entry name" value="TDT_C4-dicarb_trans"/>
    <property type="match status" value="1"/>
</dbReference>
<dbReference type="PATRIC" id="fig|176090.4.peg.1296"/>
<evidence type="ECO:0000313" key="7">
    <source>
        <dbReference type="Proteomes" id="UP000030019"/>
    </source>
</evidence>
<keyword evidence="4 5" id="KW-0472">Membrane</keyword>
<feature type="transmembrane region" description="Helical" evidence="5">
    <location>
        <begin position="243"/>
        <end position="262"/>
    </location>
</feature>
<keyword evidence="3 5" id="KW-1133">Transmembrane helix</keyword>
<dbReference type="RefSeq" id="WP_037617088.1">
    <property type="nucleotide sequence ID" value="NZ_JPEN01000074.1"/>
</dbReference>
<evidence type="ECO:0000256" key="4">
    <source>
        <dbReference type="ARBA" id="ARBA00023136"/>
    </source>
</evidence>
<dbReference type="InterPro" id="IPR038665">
    <property type="entry name" value="Voltage-dep_anion_channel_sf"/>
</dbReference>
<dbReference type="GO" id="GO:0005886">
    <property type="term" value="C:plasma membrane"/>
    <property type="evidence" value="ECO:0007669"/>
    <property type="project" value="TreeGrafter"/>
</dbReference>
<feature type="transmembrane region" description="Helical" evidence="5">
    <location>
        <begin position="65"/>
        <end position="90"/>
    </location>
</feature>
<name>A0A0A0DFI4_9STRE</name>
<feature type="transmembrane region" description="Helical" evidence="5">
    <location>
        <begin position="102"/>
        <end position="123"/>
    </location>
</feature>
<dbReference type="PANTHER" id="PTHR37955:SF1">
    <property type="entry name" value="DEP DOMAIN-CONTAINING PROTEIN"/>
    <property type="match status" value="1"/>
</dbReference>
<dbReference type="GO" id="GO:0046583">
    <property type="term" value="F:monoatomic cation efflux transmembrane transporter activity"/>
    <property type="evidence" value="ECO:0007669"/>
    <property type="project" value="TreeGrafter"/>
</dbReference>
<dbReference type="PANTHER" id="PTHR37955">
    <property type="entry name" value="TELLURITE RESISTANCE PROTEIN TEHA"/>
    <property type="match status" value="1"/>
</dbReference>
<feature type="transmembrane region" description="Helical" evidence="5">
    <location>
        <begin position="274"/>
        <end position="298"/>
    </location>
</feature>
<dbReference type="eggNOG" id="COG1275">
    <property type="taxonomic scope" value="Bacteria"/>
</dbReference>
<keyword evidence="2 5" id="KW-0812">Transmembrane</keyword>
<evidence type="ECO:0000256" key="2">
    <source>
        <dbReference type="ARBA" id="ARBA00022692"/>
    </source>
</evidence>
<dbReference type="STRING" id="176090.SSIN_1334"/>
<feature type="transmembrane region" description="Helical" evidence="5">
    <location>
        <begin position="192"/>
        <end position="209"/>
    </location>
</feature>
<protein>
    <submittedName>
        <fullName evidence="6">Exfoliative toxin A</fullName>
    </submittedName>
</protein>
<evidence type="ECO:0000256" key="1">
    <source>
        <dbReference type="ARBA" id="ARBA00004141"/>
    </source>
</evidence>
<sequence length="304" mass="33803">MIKRKEPFLVQAGLVLGLLALGNLVGDVSQFLRYLLASLAFLFFLHLMMGMLTHSKQVKEQLGQALVASVFPTFFMQGMVASTYLASWTFLGNFARISAQALWWLSFSGLVFLMVYYILTFVFPFKWENVFPAWTVLFVGIGVAPLTIAVPQQLALGQLVFWYGLLATISVLPIVLYKTYKIGLAENVRPNTTTICAPISLMTAAYVATFPQPNLVLLSLLLISGQCFYAFILWQLPRLLNRPFSAGFSAFTFPLVISAVALKQSLNVLELGLAGQILLVFEILIALLVVLYVAFLYLKDIFGK</sequence>
<dbReference type="Pfam" id="PF03595">
    <property type="entry name" value="SLAC1"/>
    <property type="match status" value="1"/>
</dbReference>
<dbReference type="Gene3D" id="1.50.10.150">
    <property type="entry name" value="Voltage-dependent anion channel"/>
    <property type="match status" value="1"/>
</dbReference>
<gene>
    <name evidence="6" type="ORF">SSIN_1334</name>
</gene>
<comment type="caution">
    <text evidence="6">The sequence shown here is derived from an EMBL/GenBank/DDBJ whole genome shotgun (WGS) entry which is preliminary data.</text>
</comment>
<organism evidence="6 7">
    <name type="scientific">Streptococcus sinensis</name>
    <dbReference type="NCBI Taxonomy" id="176090"/>
    <lineage>
        <taxon>Bacteria</taxon>
        <taxon>Bacillati</taxon>
        <taxon>Bacillota</taxon>
        <taxon>Bacilli</taxon>
        <taxon>Lactobacillales</taxon>
        <taxon>Streptococcaceae</taxon>
        <taxon>Streptococcus</taxon>
    </lineage>
</organism>
<feature type="transmembrane region" description="Helical" evidence="5">
    <location>
        <begin position="160"/>
        <end position="180"/>
    </location>
</feature>
<accession>A0A0A0DFI4</accession>
<reference evidence="6 7" key="1">
    <citation type="submission" date="2014-06" db="EMBL/GenBank/DDBJ databases">
        <authorList>
            <person name="Teng J.L."/>
            <person name="Huang Y."/>
            <person name="Tse H."/>
            <person name="Lau S.K."/>
            <person name="Woo P.C."/>
        </authorList>
    </citation>
    <scope>NUCLEOTIDE SEQUENCE [LARGE SCALE GENOMIC DNA]</scope>
    <source>
        <strain evidence="6 7">HKU4</strain>
    </source>
</reference>
<dbReference type="AlphaFoldDB" id="A0A0A0DFI4"/>
<evidence type="ECO:0000256" key="3">
    <source>
        <dbReference type="ARBA" id="ARBA00022989"/>
    </source>
</evidence>
<feature type="transmembrane region" description="Helical" evidence="5">
    <location>
        <begin position="130"/>
        <end position="148"/>
    </location>
</feature>
<feature type="transmembrane region" description="Helical" evidence="5">
    <location>
        <begin position="215"/>
        <end position="236"/>
    </location>
</feature>
<dbReference type="Proteomes" id="UP000030019">
    <property type="component" value="Unassembled WGS sequence"/>
</dbReference>
<dbReference type="InterPro" id="IPR052951">
    <property type="entry name" value="Tellurite_res_ion_channel"/>
</dbReference>
<keyword evidence="7" id="KW-1185">Reference proteome</keyword>
<dbReference type="InterPro" id="IPR004695">
    <property type="entry name" value="SLAC1/Mae1/Ssu1/TehA"/>
</dbReference>
<evidence type="ECO:0000313" key="6">
    <source>
        <dbReference type="EMBL" id="KGM36819.1"/>
    </source>
</evidence>
<dbReference type="EMBL" id="JPEN01000074">
    <property type="protein sequence ID" value="KGM36819.1"/>
    <property type="molecule type" value="Genomic_DNA"/>
</dbReference>
<proteinExistence type="predicted"/>
<comment type="subcellular location">
    <subcellularLocation>
        <location evidence="1">Membrane</location>
        <topology evidence="1">Multi-pass membrane protein</topology>
    </subcellularLocation>
</comment>
<evidence type="ECO:0000256" key="5">
    <source>
        <dbReference type="SAM" id="Phobius"/>
    </source>
</evidence>
<feature type="transmembrane region" description="Helical" evidence="5">
    <location>
        <begin position="32"/>
        <end position="53"/>
    </location>
</feature>